<feature type="region of interest" description="Disordered" evidence="1">
    <location>
        <begin position="1"/>
        <end position="27"/>
    </location>
</feature>
<dbReference type="AlphaFoldDB" id="A0A819NQY3"/>
<evidence type="ECO:0008006" key="4">
    <source>
        <dbReference type="Google" id="ProtNLM"/>
    </source>
</evidence>
<evidence type="ECO:0000313" key="2">
    <source>
        <dbReference type="EMBL" id="CAF4001791.1"/>
    </source>
</evidence>
<evidence type="ECO:0000313" key="3">
    <source>
        <dbReference type="Proteomes" id="UP000663881"/>
    </source>
</evidence>
<name>A0A819NQY3_9BILA</name>
<dbReference type="Gene3D" id="3.80.10.10">
    <property type="entry name" value="Ribonuclease Inhibitor"/>
    <property type="match status" value="2"/>
</dbReference>
<dbReference type="Proteomes" id="UP000663881">
    <property type="component" value="Unassembled WGS sequence"/>
</dbReference>
<dbReference type="SUPFAM" id="SSF52047">
    <property type="entry name" value="RNI-like"/>
    <property type="match status" value="2"/>
</dbReference>
<feature type="region of interest" description="Disordered" evidence="1">
    <location>
        <begin position="55"/>
        <end position="119"/>
    </location>
</feature>
<dbReference type="Pfam" id="PF13516">
    <property type="entry name" value="LRR_6"/>
    <property type="match status" value="3"/>
</dbReference>
<evidence type="ECO:0000256" key="1">
    <source>
        <dbReference type="SAM" id="MobiDB-lite"/>
    </source>
</evidence>
<feature type="compositionally biased region" description="Polar residues" evidence="1">
    <location>
        <begin position="1"/>
        <end position="19"/>
    </location>
</feature>
<feature type="compositionally biased region" description="Low complexity" evidence="1">
    <location>
        <begin position="433"/>
        <end position="444"/>
    </location>
</feature>
<dbReference type="InterPro" id="IPR032675">
    <property type="entry name" value="LRR_dom_sf"/>
</dbReference>
<feature type="region of interest" description="Disordered" evidence="1">
    <location>
        <begin position="569"/>
        <end position="599"/>
    </location>
</feature>
<dbReference type="InterPro" id="IPR053040">
    <property type="entry name" value="LRR-containing_protein_71"/>
</dbReference>
<gene>
    <name evidence="2" type="ORF">OKA104_LOCUS29829</name>
</gene>
<dbReference type="InterPro" id="IPR001611">
    <property type="entry name" value="Leu-rich_rpt"/>
</dbReference>
<organism evidence="2 3">
    <name type="scientific">Adineta steineri</name>
    <dbReference type="NCBI Taxonomy" id="433720"/>
    <lineage>
        <taxon>Eukaryota</taxon>
        <taxon>Metazoa</taxon>
        <taxon>Spiralia</taxon>
        <taxon>Gnathifera</taxon>
        <taxon>Rotifera</taxon>
        <taxon>Eurotatoria</taxon>
        <taxon>Bdelloidea</taxon>
        <taxon>Adinetida</taxon>
        <taxon>Adinetidae</taxon>
        <taxon>Adineta</taxon>
    </lineage>
</organism>
<proteinExistence type="predicted"/>
<dbReference type="PANTHER" id="PTHR46984">
    <property type="entry name" value="LEUCINE-RICH REPEAT-CONTAINING PROTEIN 71"/>
    <property type="match status" value="1"/>
</dbReference>
<feature type="compositionally biased region" description="Low complexity" evidence="1">
    <location>
        <begin position="374"/>
        <end position="386"/>
    </location>
</feature>
<feature type="region of interest" description="Disordered" evidence="1">
    <location>
        <begin position="335"/>
        <end position="449"/>
    </location>
</feature>
<reference evidence="2" key="1">
    <citation type="submission" date="2021-02" db="EMBL/GenBank/DDBJ databases">
        <authorList>
            <person name="Nowell W R."/>
        </authorList>
    </citation>
    <scope>NUCLEOTIDE SEQUENCE</scope>
</reference>
<dbReference type="SMART" id="SM00368">
    <property type="entry name" value="LRR_RI"/>
    <property type="match status" value="5"/>
</dbReference>
<sequence length="599" mass="65382">MTSKARAKSTNINTPAGTNKKTDSAEPYHCKGKFLEDFEALCRQAQISFVVPIVPRARPPGTPMATSSASDPKDKAAPKAAKGAAANKEREAALIQQQQQQQQNSEADAGESSREEPLPKTYSLRDHLEYFKPKIQLEMDNPDKQDTLTEIHIHAWKIDRPILDIFAQSFPTLERLHTLNFWHTGFTDDTLKQLATFLPKCPNIRTLILDANPIPLERYEVLLTDENSPIVNLSLRHCRITERGAASIAQGLGNERRQNKKLQTLNLAYNSIGDNGAESIACSLKFNRTLLVLNLSSNDISDNGAQKLSEVLSKFPLTQEELVYRRKLILFSSTNESGAGAHSARRGDRRTSFNSSPTGVSRKKSGLAAATLPAKSKGAGATTGGKADTKEAAKPVKKDDKGARKNATIAEQKPAKGGGGGKATSDKMAKTLGNPKGANAGAGNRSATQSETDYYDEFNIGEGIPLLDQNAELIDDDLVLPGNRCLLSLNLTKNRISASGVQQFLQAIQYQEMFIKLNYSSRNSSSTGAPIIPSQGLLRLELQRNDFVTTECEAYDKIQTLLKNRREPIFKSKEPEEIPTSGRDTAGASHSKTRAGGKH</sequence>
<feature type="compositionally biased region" description="Basic and acidic residues" evidence="1">
    <location>
        <begin position="387"/>
        <end position="403"/>
    </location>
</feature>
<dbReference type="EMBL" id="CAJOAY010003097">
    <property type="protein sequence ID" value="CAF4001791.1"/>
    <property type="molecule type" value="Genomic_DNA"/>
</dbReference>
<comment type="caution">
    <text evidence="2">The sequence shown here is derived from an EMBL/GenBank/DDBJ whole genome shotgun (WGS) entry which is preliminary data.</text>
</comment>
<protein>
    <recommendedName>
        <fullName evidence="4">Leucine rich repeat protein</fullName>
    </recommendedName>
</protein>
<dbReference type="PANTHER" id="PTHR46984:SF1">
    <property type="entry name" value="LEUCINE-RICH REPEAT-CONTAINING PROTEIN 71"/>
    <property type="match status" value="1"/>
</dbReference>
<accession>A0A819NQY3</accession>